<keyword evidence="4" id="KW-0479">Metal-binding</keyword>
<dbReference type="InterPro" id="IPR006314">
    <property type="entry name" value="Dyp_peroxidase"/>
</dbReference>
<dbReference type="Proteomes" id="UP000001194">
    <property type="component" value="Unassembled WGS sequence"/>
</dbReference>
<keyword evidence="2" id="KW-0575">Peroxidase</keyword>
<dbReference type="GO" id="GO:0046872">
    <property type="term" value="F:metal ion binding"/>
    <property type="evidence" value="ECO:0007669"/>
    <property type="project" value="UniProtKB-KW"/>
</dbReference>
<dbReference type="KEGG" id="lbc:LACBIDRAFT_292702"/>
<dbReference type="Gene3D" id="3.40.50.410">
    <property type="entry name" value="von Willebrand factor, type A domain"/>
    <property type="match status" value="1"/>
</dbReference>
<dbReference type="CDD" id="cd00198">
    <property type="entry name" value="vWFA"/>
    <property type="match status" value="1"/>
</dbReference>
<comment type="similarity">
    <text evidence="7">Belongs to the DyP-type peroxidase family.</text>
</comment>
<dbReference type="AlphaFoldDB" id="B0CZR1"/>
<evidence type="ECO:0000313" key="9">
    <source>
        <dbReference type="EMBL" id="EDR12662.1"/>
    </source>
</evidence>
<dbReference type="Pfam" id="PF21105">
    <property type="entry name" value="DyP_N"/>
    <property type="match status" value="1"/>
</dbReference>
<sequence>MSVSIHPSLKHLSKRSRLPAISVGRKRGGPAVPDAAALPDPTNVQGDVYLGIPKVRIFLNDSLSGCQAFIFFIIDDVSKFRQALQTYHPTSSADVTKALQAISTSKDSGGGDVDIIMTQIAFSQLGLKNIGFDAGSMLHDRKFLGDQGPWDSVFDPATIHGVIMVCAKSQDKVDSGVQTIKDTFGASWEIKQTLSGNARPGKYKGKEHFGYQDGVSQPSLRGLTTPHRGQLEADPGVLILGYPGDPLVDNPLGPQRPDWARDGSFMVFRKLEQDVKGWNNFVAKSAKYWQDFTPVPDEVQPPFKDDDEKANFVGAALVGRWKSGAPIQLAHFRDDPSLATEDNANNFDYSVPGVVLPTNRYCPFNSHTRKTAPRNLDPYLTRKYLESSLIARTGIPYGKEIDVAPTEQRGLLFVCYQSALDNGFVRQTVGFSSNDFFPTTDVLPQNHGKLSVQVYETLLDANTLGQDPITGSNPKVTVVDDAIALNKKPESGQVTLAVVDSNTSEKYLVTGFPQQVNDTVDKYTPDFFVTSHGGEYFFVPSIPTLTAWSKAPTTTKSKLDIMFLIDATGSMDPYIKQASASIGTIYDNVLRNGSWSKDDIRVGLVAFRDHPQKKATTFLTQKYDFTSDMSKVSDNLDALEAKDGEDYPEASEDALEDALEADWNDDAVMVTVLITDSTPHATGESHDYFKDGCPDQNDPVDIADRMADLGIVLYVLGCEPKLSAKTAGGIDFYTGITAKTGGKLLTLNTANIDQLGDIIVGMASDTSDSELAVSENTSAILKRKGDKISDIANDLHKQLTAKGVKHWKFTMSNVYSFNSDAKDNVKVWFKAKKLDQTVRDKIKSVKGNRVNSDYRKGERPTVTLEKEAISYDQVEALVTKCLRRSK</sequence>
<dbReference type="OrthoDB" id="3207336at2759"/>
<dbReference type="EMBL" id="DS547094">
    <property type="protein sequence ID" value="EDR12662.1"/>
    <property type="molecule type" value="Genomic_DNA"/>
</dbReference>
<evidence type="ECO:0000256" key="7">
    <source>
        <dbReference type="ARBA" id="ARBA00025737"/>
    </source>
</evidence>
<evidence type="ECO:0000256" key="6">
    <source>
        <dbReference type="ARBA" id="ARBA00023004"/>
    </source>
</evidence>
<keyword evidence="3" id="KW-0349">Heme</keyword>
<dbReference type="HOGENOM" id="CLU_317644_0_0_1"/>
<organism evidence="10">
    <name type="scientific">Laccaria bicolor (strain S238N-H82 / ATCC MYA-4686)</name>
    <name type="common">Bicoloured deceiver</name>
    <name type="synonym">Laccaria laccata var. bicolor</name>
    <dbReference type="NCBI Taxonomy" id="486041"/>
    <lineage>
        <taxon>Eukaryota</taxon>
        <taxon>Fungi</taxon>
        <taxon>Dikarya</taxon>
        <taxon>Basidiomycota</taxon>
        <taxon>Agaricomycotina</taxon>
        <taxon>Agaricomycetes</taxon>
        <taxon>Agaricomycetidae</taxon>
        <taxon>Agaricales</taxon>
        <taxon>Agaricineae</taxon>
        <taxon>Hydnangiaceae</taxon>
        <taxon>Laccaria</taxon>
    </lineage>
</organism>
<evidence type="ECO:0000256" key="2">
    <source>
        <dbReference type="ARBA" id="ARBA00022559"/>
    </source>
</evidence>
<dbReference type="Pfam" id="PF00092">
    <property type="entry name" value="VWA"/>
    <property type="match status" value="1"/>
</dbReference>
<dbReference type="SUPFAM" id="SSF54909">
    <property type="entry name" value="Dimeric alpha+beta barrel"/>
    <property type="match status" value="1"/>
</dbReference>
<evidence type="ECO:0000259" key="8">
    <source>
        <dbReference type="PROSITE" id="PS50234"/>
    </source>
</evidence>
<dbReference type="GO" id="GO:0020037">
    <property type="term" value="F:heme binding"/>
    <property type="evidence" value="ECO:0007669"/>
    <property type="project" value="InterPro"/>
</dbReference>
<name>B0CZR1_LACBS</name>
<evidence type="ECO:0000313" key="10">
    <source>
        <dbReference type="Proteomes" id="UP000001194"/>
    </source>
</evidence>
<proteinExistence type="inferred from homology"/>
<accession>B0CZR1</accession>
<evidence type="ECO:0000256" key="1">
    <source>
        <dbReference type="ARBA" id="ARBA00001970"/>
    </source>
</evidence>
<evidence type="ECO:0000256" key="4">
    <source>
        <dbReference type="ARBA" id="ARBA00022723"/>
    </source>
</evidence>
<dbReference type="InterPro" id="IPR002035">
    <property type="entry name" value="VWF_A"/>
</dbReference>
<gene>
    <name evidence="9" type="ORF">LACBIDRAFT_292702</name>
</gene>
<dbReference type="PANTHER" id="PTHR30521:SF4">
    <property type="entry name" value="DEFERROCHELATASE"/>
    <property type="match status" value="1"/>
</dbReference>
<dbReference type="PANTHER" id="PTHR30521">
    <property type="entry name" value="DEFERROCHELATASE/PEROXIDASE"/>
    <property type="match status" value="1"/>
</dbReference>
<dbReference type="GO" id="GO:0004601">
    <property type="term" value="F:peroxidase activity"/>
    <property type="evidence" value="ECO:0007669"/>
    <property type="project" value="UniProtKB-KW"/>
</dbReference>
<dbReference type="InterPro" id="IPR011008">
    <property type="entry name" value="Dimeric_a/b-barrel"/>
</dbReference>
<comment type="cofactor">
    <cofactor evidence="1">
        <name>heme b</name>
        <dbReference type="ChEBI" id="CHEBI:60344"/>
    </cofactor>
</comment>
<evidence type="ECO:0000256" key="3">
    <source>
        <dbReference type="ARBA" id="ARBA00022617"/>
    </source>
</evidence>
<dbReference type="PROSITE" id="PS51404">
    <property type="entry name" value="DYP_PEROXIDASE"/>
    <property type="match status" value="1"/>
</dbReference>
<dbReference type="InParanoid" id="B0CZR1"/>
<keyword evidence="5" id="KW-0560">Oxidoreductase</keyword>
<dbReference type="NCBIfam" id="TIGR01413">
    <property type="entry name" value="Dyp_perox_fam"/>
    <property type="match status" value="1"/>
</dbReference>
<dbReference type="GeneID" id="6072306"/>
<dbReference type="InterPro" id="IPR036465">
    <property type="entry name" value="vWFA_dom_sf"/>
</dbReference>
<protein>
    <submittedName>
        <fullName evidence="9">Predicted protein</fullName>
    </submittedName>
</protein>
<evidence type="ECO:0000256" key="5">
    <source>
        <dbReference type="ARBA" id="ARBA00023002"/>
    </source>
</evidence>
<dbReference type="SUPFAM" id="SSF53300">
    <property type="entry name" value="vWA-like"/>
    <property type="match status" value="1"/>
</dbReference>
<dbReference type="InterPro" id="IPR049509">
    <property type="entry name" value="DyP_N"/>
</dbReference>
<keyword evidence="10" id="KW-1185">Reference proteome</keyword>
<dbReference type="SMART" id="SM00327">
    <property type="entry name" value="VWA"/>
    <property type="match status" value="1"/>
</dbReference>
<dbReference type="PROSITE" id="PS50234">
    <property type="entry name" value="VWFA"/>
    <property type="match status" value="1"/>
</dbReference>
<feature type="domain" description="VWFA" evidence="8">
    <location>
        <begin position="560"/>
        <end position="762"/>
    </location>
</feature>
<dbReference type="STRING" id="486041.B0CZR1"/>
<dbReference type="GO" id="GO:0005829">
    <property type="term" value="C:cytosol"/>
    <property type="evidence" value="ECO:0007669"/>
    <property type="project" value="TreeGrafter"/>
</dbReference>
<reference evidence="9 10" key="1">
    <citation type="journal article" date="2008" name="Nature">
        <title>The genome of Laccaria bicolor provides insights into mycorrhizal symbiosis.</title>
        <authorList>
            <person name="Martin F."/>
            <person name="Aerts A."/>
            <person name="Ahren D."/>
            <person name="Brun A."/>
            <person name="Danchin E.G.J."/>
            <person name="Duchaussoy F."/>
            <person name="Gibon J."/>
            <person name="Kohler A."/>
            <person name="Lindquist E."/>
            <person name="Pereda V."/>
            <person name="Salamov A."/>
            <person name="Shapiro H.J."/>
            <person name="Wuyts J."/>
            <person name="Blaudez D."/>
            <person name="Buee M."/>
            <person name="Brokstein P."/>
            <person name="Canbaeck B."/>
            <person name="Cohen D."/>
            <person name="Courty P.E."/>
            <person name="Coutinho P.M."/>
            <person name="Delaruelle C."/>
            <person name="Detter J.C."/>
            <person name="Deveau A."/>
            <person name="DiFazio S."/>
            <person name="Duplessis S."/>
            <person name="Fraissinet-Tachet L."/>
            <person name="Lucic E."/>
            <person name="Frey-Klett P."/>
            <person name="Fourrey C."/>
            <person name="Feussner I."/>
            <person name="Gay G."/>
            <person name="Grimwood J."/>
            <person name="Hoegger P.J."/>
            <person name="Jain P."/>
            <person name="Kilaru S."/>
            <person name="Labbe J."/>
            <person name="Lin Y.C."/>
            <person name="Legue V."/>
            <person name="Le Tacon F."/>
            <person name="Marmeisse R."/>
            <person name="Melayah D."/>
            <person name="Montanini B."/>
            <person name="Muratet M."/>
            <person name="Nehls U."/>
            <person name="Niculita-Hirzel H."/>
            <person name="Oudot-Le Secq M.P."/>
            <person name="Peter M."/>
            <person name="Quesneville H."/>
            <person name="Rajashekar B."/>
            <person name="Reich M."/>
            <person name="Rouhier N."/>
            <person name="Schmutz J."/>
            <person name="Yin T."/>
            <person name="Chalot M."/>
            <person name="Henrissat B."/>
            <person name="Kuees U."/>
            <person name="Lucas S."/>
            <person name="Van de Peer Y."/>
            <person name="Podila G.K."/>
            <person name="Polle A."/>
            <person name="Pukkila P.J."/>
            <person name="Richardson P.M."/>
            <person name="Rouze P."/>
            <person name="Sanders I.R."/>
            <person name="Stajich J.E."/>
            <person name="Tunlid A."/>
            <person name="Tuskan G."/>
            <person name="Grigoriev I.V."/>
        </authorList>
    </citation>
    <scope>NUCLEOTIDE SEQUENCE [LARGE SCALE GENOMIC DNA]</scope>
    <source>
        <strain evidence="10">S238N-H82 / ATCC MYA-4686</strain>
    </source>
</reference>
<keyword evidence="6" id="KW-0408">Iron</keyword>
<dbReference type="RefSeq" id="XP_001876926.1">
    <property type="nucleotide sequence ID" value="XM_001876891.1"/>
</dbReference>